<keyword evidence="6" id="KW-1185">Reference proteome</keyword>
<proteinExistence type="predicted"/>
<dbReference type="InterPro" id="IPR032282">
    <property type="entry name" value="HAGH_C"/>
</dbReference>
<protein>
    <recommendedName>
        <fullName evidence="4">Hydroxyacylglutathione hydrolase C-terminal domain-containing protein</fullName>
    </recommendedName>
</protein>
<evidence type="ECO:0000256" key="3">
    <source>
        <dbReference type="ARBA" id="ARBA00022833"/>
    </source>
</evidence>
<sequence length="235" mass="26520">MWRLREVTRVIGFALKGVQRITSIGSYRNIGNRLLQTLPAESHSNPVSIVHTNMKVHILPALSDNYMYLVVDEKTQEAAIVDPVEPKKGLTVCGGDDRIGALNKKVIHGDTLFVAGCGKFFEGHPSEMYRALIEILGKLPADTLVYCGHEYTVNNLKYAVHVEPENPEILRQIEWSKNKREANEPTVPSSIGEELKFNPFMRVHEENVKKYTGKSDPIDVMGALRQDKDKFKPKH</sequence>
<name>A0A3M6TY69_POCDA</name>
<reference evidence="5 6" key="1">
    <citation type="journal article" date="2018" name="Sci. Rep.">
        <title>Comparative analysis of the Pocillopora damicornis genome highlights role of immune system in coral evolution.</title>
        <authorList>
            <person name="Cunning R."/>
            <person name="Bay R.A."/>
            <person name="Gillette P."/>
            <person name="Baker A.C."/>
            <person name="Traylor-Knowles N."/>
        </authorList>
    </citation>
    <scope>NUCLEOTIDE SEQUENCE [LARGE SCALE GENOMIC DNA]</scope>
    <source>
        <strain evidence="5">RSMAS</strain>
        <tissue evidence="5">Whole animal</tissue>
    </source>
</reference>
<gene>
    <name evidence="5" type="ORF">pdam_00000594</name>
</gene>
<comment type="caution">
    <text evidence="5">The sequence shown here is derived from an EMBL/GenBank/DDBJ whole genome shotgun (WGS) entry which is preliminary data.</text>
</comment>
<keyword evidence="2" id="KW-0378">Hydrolase</keyword>
<evidence type="ECO:0000256" key="2">
    <source>
        <dbReference type="ARBA" id="ARBA00022801"/>
    </source>
</evidence>
<organism evidence="5 6">
    <name type="scientific">Pocillopora damicornis</name>
    <name type="common">Cauliflower coral</name>
    <name type="synonym">Millepora damicornis</name>
    <dbReference type="NCBI Taxonomy" id="46731"/>
    <lineage>
        <taxon>Eukaryota</taxon>
        <taxon>Metazoa</taxon>
        <taxon>Cnidaria</taxon>
        <taxon>Anthozoa</taxon>
        <taxon>Hexacorallia</taxon>
        <taxon>Scleractinia</taxon>
        <taxon>Astrocoeniina</taxon>
        <taxon>Pocilloporidae</taxon>
        <taxon>Pocillopora</taxon>
    </lineage>
</organism>
<dbReference type="InterPro" id="IPR036866">
    <property type="entry name" value="RibonucZ/Hydroxyglut_hydro"/>
</dbReference>
<feature type="domain" description="Hydroxyacylglutathione hydrolase C-terminal" evidence="4">
    <location>
        <begin position="150"/>
        <end position="231"/>
    </location>
</feature>
<keyword evidence="3" id="KW-0862">Zinc</keyword>
<dbReference type="EMBL" id="RCHS01002704">
    <property type="protein sequence ID" value="RMX46291.1"/>
    <property type="molecule type" value="Genomic_DNA"/>
</dbReference>
<evidence type="ECO:0000259" key="4">
    <source>
        <dbReference type="Pfam" id="PF16123"/>
    </source>
</evidence>
<dbReference type="PANTHER" id="PTHR11935">
    <property type="entry name" value="BETA LACTAMASE DOMAIN"/>
    <property type="match status" value="1"/>
</dbReference>
<keyword evidence="1" id="KW-0479">Metal-binding</keyword>
<dbReference type="Proteomes" id="UP000275408">
    <property type="component" value="Unassembled WGS sequence"/>
</dbReference>
<evidence type="ECO:0000256" key="1">
    <source>
        <dbReference type="ARBA" id="ARBA00022723"/>
    </source>
</evidence>
<evidence type="ECO:0000313" key="6">
    <source>
        <dbReference type="Proteomes" id="UP000275408"/>
    </source>
</evidence>
<dbReference type="PANTHER" id="PTHR11935:SF94">
    <property type="entry name" value="TENZING NORGAY, ISOFORM C"/>
    <property type="match status" value="1"/>
</dbReference>
<accession>A0A3M6TY69</accession>
<dbReference type="Pfam" id="PF16123">
    <property type="entry name" value="HAGH_C"/>
    <property type="match status" value="1"/>
</dbReference>
<dbReference type="Gene3D" id="3.60.15.10">
    <property type="entry name" value="Ribonuclease Z/Hydroxyacylglutathione hydrolase-like"/>
    <property type="match status" value="2"/>
</dbReference>
<dbReference type="SUPFAM" id="SSF56281">
    <property type="entry name" value="Metallo-hydrolase/oxidoreductase"/>
    <property type="match status" value="2"/>
</dbReference>
<dbReference type="AlphaFoldDB" id="A0A3M6TY69"/>
<dbReference type="GO" id="GO:0046872">
    <property type="term" value="F:metal ion binding"/>
    <property type="evidence" value="ECO:0007669"/>
    <property type="project" value="UniProtKB-KW"/>
</dbReference>
<dbReference type="GO" id="GO:0004416">
    <property type="term" value="F:hydroxyacylglutathione hydrolase activity"/>
    <property type="evidence" value="ECO:0007669"/>
    <property type="project" value="TreeGrafter"/>
</dbReference>
<evidence type="ECO:0000313" key="5">
    <source>
        <dbReference type="EMBL" id="RMX46291.1"/>
    </source>
</evidence>
<dbReference type="STRING" id="46731.A0A3M6TY69"/>
<dbReference type="OrthoDB" id="515692at2759"/>